<accession>A0A0C9Y5D0</accession>
<protein>
    <submittedName>
        <fullName evidence="1">Uncharacterized protein</fullName>
    </submittedName>
</protein>
<proteinExistence type="predicted"/>
<gene>
    <name evidence="1" type="ORF">PISMIDRAFT_106694</name>
</gene>
<sequence>MFYKHARLSNSHHCTGHSVVQLRMIFHPIHLDLLAVYVQSFNIVPQHGNTNNLNTGTDMHLVQCAVWSNGSRISDVIPVTQIHSPAHLVPHFGKEAHPWLTSKSCYELSFDFWLNKYWSKEFYYTLST</sequence>
<reference evidence="2" key="2">
    <citation type="submission" date="2015-01" db="EMBL/GenBank/DDBJ databases">
        <title>Evolutionary Origins and Diversification of the Mycorrhizal Mutualists.</title>
        <authorList>
            <consortium name="DOE Joint Genome Institute"/>
            <consortium name="Mycorrhizal Genomics Consortium"/>
            <person name="Kohler A."/>
            <person name="Kuo A."/>
            <person name="Nagy L.G."/>
            <person name="Floudas D."/>
            <person name="Copeland A."/>
            <person name="Barry K.W."/>
            <person name="Cichocki N."/>
            <person name="Veneault-Fourrey C."/>
            <person name="LaButti K."/>
            <person name="Lindquist E.A."/>
            <person name="Lipzen A."/>
            <person name="Lundell T."/>
            <person name="Morin E."/>
            <person name="Murat C."/>
            <person name="Riley R."/>
            <person name="Ohm R."/>
            <person name="Sun H."/>
            <person name="Tunlid A."/>
            <person name="Henrissat B."/>
            <person name="Grigoriev I.V."/>
            <person name="Hibbett D.S."/>
            <person name="Martin F."/>
        </authorList>
    </citation>
    <scope>NUCLEOTIDE SEQUENCE [LARGE SCALE GENOMIC DNA]</scope>
    <source>
        <strain evidence="2">441</strain>
    </source>
</reference>
<dbReference type="AlphaFoldDB" id="A0A0C9Y5D0"/>
<name>A0A0C9Y5D0_9AGAM</name>
<reference evidence="1 2" key="1">
    <citation type="submission" date="2014-04" db="EMBL/GenBank/DDBJ databases">
        <authorList>
            <consortium name="DOE Joint Genome Institute"/>
            <person name="Kuo A."/>
            <person name="Kohler A."/>
            <person name="Costa M.D."/>
            <person name="Nagy L.G."/>
            <person name="Floudas D."/>
            <person name="Copeland A."/>
            <person name="Barry K.W."/>
            <person name="Cichocki N."/>
            <person name="Veneault-Fourrey C."/>
            <person name="LaButti K."/>
            <person name="Lindquist E.A."/>
            <person name="Lipzen A."/>
            <person name="Lundell T."/>
            <person name="Morin E."/>
            <person name="Murat C."/>
            <person name="Sun H."/>
            <person name="Tunlid A."/>
            <person name="Henrissat B."/>
            <person name="Grigoriev I.V."/>
            <person name="Hibbett D.S."/>
            <person name="Martin F."/>
            <person name="Nordberg H.P."/>
            <person name="Cantor M.N."/>
            <person name="Hua S.X."/>
        </authorList>
    </citation>
    <scope>NUCLEOTIDE SEQUENCE [LARGE SCALE GENOMIC DNA]</scope>
    <source>
        <strain evidence="1 2">441</strain>
    </source>
</reference>
<organism evidence="1 2">
    <name type="scientific">Pisolithus microcarpus 441</name>
    <dbReference type="NCBI Taxonomy" id="765257"/>
    <lineage>
        <taxon>Eukaryota</taxon>
        <taxon>Fungi</taxon>
        <taxon>Dikarya</taxon>
        <taxon>Basidiomycota</taxon>
        <taxon>Agaricomycotina</taxon>
        <taxon>Agaricomycetes</taxon>
        <taxon>Agaricomycetidae</taxon>
        <taxon>Boletales</taxon>
        <taxon>Sclerodermatineae</taxon>
        <taxon>Pisolithaceae</taxon>
        <taxon>Pisolithus</taxon>
    </lineage>
</organism>
<keyword evidence="2" id="KW-1185">Reference proteome</keyword>
<evidence type="ECO:0000313" key="2">
    <source>
        <dbReference type="Proteomes" id="UP000054018"/>
    </source>
</evidence>
<dbReference type="OrthoDB" id="3232986at2759"/>
<dbReference type="HOGENOM" id="CLU_006344_9_0_1"/>
<dbReference type="Proteomes" id="UP000054018">
    <property type="component" value="Unassembled WGS sequence"/>
</dbReference>
<dbReference type="EMBL" id="KN833775">
    <property type="protein sequence ID" value="KIK19915.1"/>
    <property type="molecule type" value="Genomic_DNA"/>
</dbReference>
<evidence type="ECO:0000313" key="1">
    <source>
        <dbReference type="EMBL" id="KIK19915.1"/>
    </source>
</evidence>